<dbReference type="PANTHER" id="PTHR34196">
    <property type="entry name" value="OS02G0697700 PROTEIN"/>
    <property type="match status" value="1"/>
</dbReference>
<feature type="non-terminal residue" evidence="2">
    <location>
        <position position="1"/>
    </location>
</feature>
<name>A0AA38LDX4_TAXCH</name>
<proteinExistence type="predicted"/>
<keyword evidence="3" id="KW-1185">Reference proteome</keyword>
<sequence>DEKEGVTHSGKDLVGASADIHGVEPAEEFKPVEHPLEPPDKDQPVKCPPPEPSILHDGRIWKERREATARRQMGNGLQSQGLHRRRHTVSSEHLIVPSFSCPEHTILKLLDELHFWREAIKIGFTVLQDSIFGTKFIGLGLKRMLPLIALQNALGGKKDVFNRWDKEIRRRKEREATGGRGGTRGGGWFGDFGNEDSMKEI</sequence>
<gene>
    <name evidence="2" type="ORF">KI387_016077</name>
</gene>
<feature type="compositionally biased region" description="Basic and acidic residues" evidence="1">
    <location>
        <begin position="21"/>
        <end position="44"/>
    </location>
</feature>
<feature type="region of interest" description="Disordered" evidence="1">
    <location>
        <begin position="172"/>
        <end position="201"/>
    </location>
</feature>
<dbReference type="PANTHER" id="PTHR34196:SF2">
    <property type="entry name" value="OS02G0697700 PROTEIN"/>
    <property type="match status" value="1"/>
</dbReference>
<comment type="caution">
    <text evidence="2">The sequence shown here is derived from an EMBL/GenBank/DDBJ whole genome shotgun (WGS) entry which is preliminary data.</text>
</comment>
<evidence type="ECO:0000313" key="2">
    <source>
        <dbReference type="EMBL" id="KAH9321438.1"/>
    </source>
</evidence>
<accession>A0AA38LDX4</accession>
<dbReference type="Proteomes" id="UP000824469">
    <property type="component" value="Unassembled WGS sequence"/>
</dbReference>
<dbReference type="AlphaFoldDB" id="A0AA38LDX4"/>
<evidence type="ECO:0000313" key="3">
    <source>
        <dbReference type="Proteomes" id="UP000824469"/>
    </source>
</evidence>
<feature type="compositionally biased region" description="Basic and acidic residues" evidence="1">
    <location>
        <begin position="1"/>
        <end position="11"/>
    </location>
</feature>
<evidence type="ECO:0000256" key="1">
    <source>
        <dbReference type="SAM" id="MobiDB-lite"/>
    </source>
</evidence>
<dbReference type="EMBL" id="JAHRHJ020000003">
    <property type="protein sequence ID" value="KAH9321438.1"/>
    <property type="molecule type" value="Genomic_DNA"/>
</dbReference>
<organism evidence="2 3">
    <name type="scientific">Taxus chinensis</name>
    <name type="common">Chinese yew</name>
    <name type="synonym">Taxus wallichiana var. chinensis</name>
    <dbReference type="NCBI Taxonomy" id="29808"/>
    <lineage>
        <taxon>Eukaryota</taxon>
        <taxon>Viridiplantae</taxon>
        <taxon>Streptophyta</taxon>
        <taxon>Embryophyta</taxon>
        <taxon>Tracheophyta</taxon>
        <taxon>Spermatophyta</taxon>
        <taxon>Pinopsida</taxon>
        <taxon>Pinidae</taxon>
        <taxon>Conifers II</taxon>
        <taxon>Cupressales</taxon>
        <taxon>Taxaceae</taxon>
        <taxon>Taxus</taxon>
    </lineage>
</organism>
<feature type="region of interest" description="Disordered" evidence="1">
    <location>
        <begin position="1"/>
        <end position="56"/>
    </location>
</feature>
<feature type="compositionally biased region" description="Gly residues" evidence="1">
    <location>
        <begin position="178"/>
        <end position="190"/>
    </location>
</feature>
<reference evidence="2 3" key="1">
    <citation type="journal article" date="2021" name="Nat. Plants">
        <title>The Taxus genome provides insights into paclitaxel biosynthesis.</title>
        <authorList>
            <person name="Xiong X."/>
            <person name="Gou J."/>
            <person name="Liao Q."/>
            <person name="Li Y."/>
            <person name="Zhou Q."/>
            <person name="Bi G."/>
            <person name="Li C."/>
            <person name="Du R."/>
            <person name="Wang X."/>
            <person name="Sun T."/>
            <person name="Guo L."/>
            <person name="Liang H."/>
            <person name="Lu P."/>
            <person name="Wu Y."/>
            <person name="Zhang Z."/>
            <person name="Ro D.K."/>
            <person name="Shang Y."/>
            <person name="Huang S."/>
            <person name="Yan J."/>
        </authorList>
    </citation>
    <scope>NUCLEOTIDE SEQUENCE [LARGE SCALE GENOMIC DNA]</scope>
    <source>
        <strain evidence="2">Ta-2019</strain>
    </source>
</reference>
<protein>
    <submittedName>
        <fullName evidence="2">Uncharacterized protein</fullName>
    </submittedName>
</protein>